<evidence type="ECO:0000313" key="12">
    <source>
        <dbReference type="Proteomes" id="UP000198816"/>
    </source>
</evidence>
<dbReference type="PANTHER" id="PTHR43413:SF1">
    <property type="entry name" value="SIROHEME DECARBOXYLASE NIRL SUBUNIT"/>
    <property type="match status" value="1"/>
</dbReference>
<dbReference type="Pfam" id="PF17805">
    <property type="entry name" value="AsnC_trans_reg2"/>
    <property type="match status" value="1"/>
</dbReference>
<comment type="subunit">
    <text evidence="4">Probably forms a complex composed of NirD, NirL, NirG and NirH. All proteins are required for the total conversion of siroheme to didecarboxysiroheme.</text>
</comment>
<dbReference type="Gene3D" id="3.30.70.3460">
    <property type="match status" value="1"/>
</dbReference>
<evidence type="ECO:0000259" key="9">
    <source>
        <dbReference type="Pfam" id="PF17805"/>
    </source>
</evidence>
<dbReference type="OrthoDB" id="5568033at2"/>
<evidence type="ECO:0000256" key="7">
    <source>
        <dbReference type="ARBA" id="ARBA00048470"/>
    </source>
</evidence>
<dbReference type="InterPro" id="IPR040523">
    <property type="entry name" value="AsnC_trans_reg2"/>
</dbReference>
<accession>A0A1H2WP55</accession>
<name>A0A1H2WP55_THIRO</name>
<protein>
    <recommendedName>
        <fullName evidence="5">siroheme decarboxylase</fullName>
        <ecNumber evidence="5">4.1.1.111</ecNumber>
    </recommendedName>
</protein>
<evidence type="ECO:0000256" key="5">
    <source>
        <dbReference type="ARBA" id="ARBA00023471"/>
    </source>
</evidence>
<feature type="domain" description="Siroheme decarboxylase NirL-like HTH" evidence="10">
    <location>
        <begin position="18"/>
        <end position="62"/>
    </location>
</feature>
<keyword evidence="12" id="KW-1185">Reference proteome</keyword>
<comment type="pathway">
    <text evidence="2">Porphyrin-containing compound metabolism.</text>
</comment>
<comment type="function">
    <text evidence="6">Involved in heme d1 biosynthesis. Catalyzes the decarboxylation of siroheme into didecarboxysiroheme.</text>
</comment>
<dbReference type="AlphaFoldDB" id="A0A1H2WP55"/>
<dbReference type="STRING" id="1058.SAMN05421783_10931"/>
<reference evidence="12" key="1">
    <citation type="submission" date="2016-10" db="EMBL/GenBank/DDBJ databases">
        <authorList>
            <person name="Varghese N."/>
            <person name="Submissions S."/>
        </authorList>
    </citation>
    <scope>NUCLEOTIDE SEQUENCE [LARGE SCALE GENOMIC DNA]</scope>
    <source>
        <strain evidence="12">DSM 217</strain>
    </source>
</reference>
<evidence type="ECO:0000259" key="10">
    <source>
        <dbReference type="Pfam" id="PF22451"/>
    </source>
</evidence>
<comment type="similarity">
    <text evidence="3">Belongs to the Ahb/Nir family.</text>
</comment>
<dbReference type="GO" id="GO:0016829">
    <property type="term" value="F:lyase activity"/>
    <property type="evidence" value="ECO:0007669"/>
    <property type="project" value="UniProtKB-KW"/>
</dbReference>
<proteinExistence type="inferred from homology"/>
<evidence type="ECO:0000256" key="3">
    <source>
        <dbReference type="ARBA" id="ARBA00023457"/>
    </source>
</evidence>
<organism evidence="11 12">
    <name type="scientific">Thiocapsa roseopersicina</name>
    <dbReference type="NCBI Taxonomy" id="1058"/>
    <lineage>
        <taxon>Bacteria</taxon>
        <taxon>Pseudomonadati</taxon>
        <taxon>Pseudomonadota</taxon>
        <taxon>Gammaproteobacteria</taxon>
        <taxon>Chromatiales</taxon>
        <taxon>Chromatiaceae</taxon>
        <taxon>Thiocapsa</taxon>
    </lineage>
</organism>
<keyword evidence="1" id="KW-0456">Lyase</keyword>
<evidence type="ECO:0000256" key="2">
    <source>
        <dbReference type="ARBA" id="ARBA00023444"/>
    </source>
</evidence>
<dbReference type="Proteomes" id="UP000198816">
    <property type="component" value="Unassembled WGS sequence"/>
</dbReference>
<comment type="catalytic activity">
    <reaction evidence="7">
        <text>siroheme + 2 H(+) = 12,18-didecarboxysiroheme + 2 CO2</text>
        <dbReference type="Rhea" id="RHEA:19093"/>
        <dbReference type="ChEBI" id="CHEBI:15378"/>
        <dbReference type="ChEBI" id="CHEBI:16526"/>
        <dbReference type="ChEBI" id="CHEBI:60052"/>
        <dbReference type="ChEBI" id="CHEBI:140497"/>
        <dbReference type="EC" id="4.1.1.111"/>
    </reaction>
</comment>
<dbReference type="Pfam" id="PF22451">
    <property type="entry name" value="NirdL-like_HTH"/>
    <property type="match status" value="1"/>
</dbReference>
<gene>
    <name evidence="11" type="ORF">SAMN05421783_10931</name>
</gene>
<feature type="domain" description="Siroheme decarboxylase AsnC-like ligand binding" evidence="9">
    <location>
        <begin position="75"/>
        <end position="162"/>
    </location>
</feature>
<sequence>MNHSNSPSGPSGRRSAIDRDLLAVIQQGLPLCPRPYAMVAETLGLDESEVITRIGRLLADDTIKRLGVVVRHRALGYGSNAMVVWALPEARVAEVGRCLGRFACVTLSYRRPARPPEWPYTLFTMIHGRDRATVLAQVEEIKQQCGLAEIDSAVLFSLRCFKQRGASYGERPSSTRAPARRPAARARMEVPA</sequence>
<evidence type="ECO:0000256" key="8">
    <source>
        <dbReference type="SAM" id="MobiDB-lite"/>
    </source>
</evidence>
<evidence type="ECO:0000256" key="1">
    <source>
        <dbReference type="ARBA" id="ARBA00023239"/>
    </source>
</evidence>
<evidence type="ECO:0000313" key="11">
    <source>
        <dbReference type="EMBL" id="SDW81779.1"/>
    </source>
</evidence>
<dbReference type="InterPro" id="IPR053953">
    <property type="entry name" value="NirdL-like_HTH"/>
</dbReference>
<evidence type="ECO:0000256" key="4">
    <source>
        <dbReference type="ARBA" id="ARBA00023465"/>
    </source>
</evidence>
<dbReference type="PANTHER" id="PTHR43413">
    <property type="entry name" value="TRANSCRIPTIONAL REGULATOR, ASNC FAMILY"/>
    <property type="match status" value="1"/>
</dbReference>
<feature type="region of interest" description="Disordered" evidence="8">
    <location>
        <begin position="167"/>
        <end position="192"/>
    </location>
</feature>
<dbReference type="RefSeq" id="WP_139191907.1">
    <property type="nucleotide sequence ID" value="NZ_FNNZ01000009.1"/>
</dbReference>
<dbReference type="EC" id="4.1.1.111" evidence="5"/>
<evidence type="ECO:0000256" key="6">
    <source>
        <dbReference type="ARBA" id="ARBA00045291"/>
    </source>
</evidence>
<dbReference type="EMBL" id="FNNZ01000009">
    <property type="protein sequence ID" value="SDW81779.1"/>
    <property type="molecule type" value="Genomic_DNA"/>
</dbReference>
<dbReference type="InterPro" id="IPR050684">
    <property type="entry name" value="HTH-Siroheme_Decarb"/>
</dbReference>